<dbReference type="FunFam" id="3.30.420.10:FF:000006">
    <property type="entry name" value="Ribonuclease HII"/>
    <property type="match status" value="1"/>
</dbReference>
<dbReference type="GO" id="GO:0004523">
    <property type="term" value="F:RNA-DNA hybrid ribonuclease activity"/>
    <property type="evidence" value="ECO:0007669"/>
    <property type="project" value="UniProtKB-UniRule"/>
</dbReference>
<dbReference type="EC" id="3.1.26.4" evidence="6 14"/>
<feature type="binding site" evidence="14 15">
    <location>
        <position position="23"/>
    </location>
    <ligand>
        <name>a divalent metal cation</name>
        <dbReference type="ChEBI" id="CHEBI:60240"/>
    </ligand>
</feature>
<keyword evidence="13 14" id="KW-0464">Manganese</keyword>
<dbReference type="Gene3D" id="3.30.420.10">
    <property type="entry name" value="Ribonuclease H-like superfamily/Ribonuclease H"/>
    <property type="match status" value="1"/>
</dbReference>
<evidence type="ECO:0000256" key="16">
    <source>
        <dbReference type="RuleBase" id="RU003515"/>
    </source>
</evidence>
<dbReference type="PANTHER" id="PTHR10954:SF18">
    <property type="entry name" value="RIBONUCLEASE HII"/>
    <property type="match status" value="1"/>
</dbReference>
<proteinExistence type="inferred from homology"/>
<evidence type="ECO:0000256" key="13">
    <source>
        <dbReference type="ARBA" id="ARBA00023211"/>
    </source>
</evidence>
<dbReference type="GO" id="GO:0032299">
    <property type="term" value="C:ribonuclease H2 complex"/>
    <property type="evidence" value="ECO:0007669"/>
    <property type="project" value="TreeGrafter"/>
</dbReference>
<feature type="binding site" evidence="14 15">
    <location>
        <position position="115"/>
    </location>
    <ligand>
        <name>a divalent metal cation</name>
        <dbReference type="ChEBI" id="CHEBI:60240"/>
    </ligand>
</feature>
<evidence type="ECO:0000256" key="11">
    <source>
        <dbReference type="ARBA" id="ARBA00022759"/>
    </source>
</evidence>
<dbReference type="AlphaFoldDB" id="A0A8J7MER9"/>
<gene>
    <name evidence="14" type="primary">rnhB</name>
    <name evidence="18" type="ORF">JIN82_09465</name>
</gene>
<dbReference type="SUPFAM" id="SSF53098">
    <property type="entry name" value="Ribonuclease H-like"/>
    <property type="match status" value="1"/>
</dbReference>
<evidence type="ECO:0000313" key="19">
    <source>
        <dbReference type="Proteomes" id="UP000624703"/>
    </source>
</evidence>
<protein>
    <recommendedName>
        <fullName evidence="7 14">Ribonuclease HII</fullName>
        <shortName evidence="14">RNase HII</shortName>
        <ecNumber evidence="6 14">3.1.26.4</ecNumber>
    </recommendedName>
</protein>
<dbReference type="InterPro" id="IPR022898">
    <property type="entry name" value="RNase_HII"/>
</dbReference>
<dbReference type="HAMAP" id="MF_00052_B">
    <property type="entry name" value="RNase_HII_B"/>
    <property type="match status" value="1"/>
</dbReference>
<comment type="subcellular location">
    <subcellularLocation>
        <location evidence="4 14">Cytoplasm</location>
    </subcellularLocation>
</comment>
<keyword evidence="10 14" id="KW-0479">Metal-binding</keyword>
<dbReference type="InterPro" id="IPR001352">
    <property type="entry name" value="RNase_HII/HIII"/>
</dbReference>
<comment type="function">
    <text evidence="3 14 16">Endonuclease that specifically degrades the RNA of RNA-DNA hybrids.</text>
</comment>
<comment type="catalytic activity">
    <reaction evidence="1 14 15 16">
        <text>Endonucleolytic cleavage to 5'-phosphomonoester.</text>
        <dbReference type="EC" id="3.1.26.4"/>
    </reaction>
</comment>
<keyword evidence="9 14" id="KW-0540">Nuclease</keyword>
<evidence type="ECO:0000256" key="4">
    <source>
        <dbReference type="ARBA" id="ARBA00004496"/>
    </source>
</evidence>
<keyword evidence="11 14" id="KW-0255">Endonuclease</keyword>
<feature type="binding site" evidence="14 15">
    <location>
        <position position="22"/>
    </location>
    <ligand>
        <name>a divalent metal cation</name>
        <dbReference type="ChEBI" id="CHEBI:60240"/>
    </ligand>
</feature>
<dbReference type="CDD" id="cd07182">
    <property type="entry name" value="RNase_HII_bacteria_HII_like"/>
    <property type="match status" value="1"/>
</dbReference>
<name>A0A8J7MER9_9BACT</name>
<dbReference type="GO" id="GO:0003723">
    <property type="term" value="F:RNA binding"/>
    <property type="evidence" value="ECO:0007669"/>
    <property type="project" value="UniProtKB-UniRule"/>
</dbReference>
<feature type="domain" description="RNase H type-2" evidence="17">
    <location>
        <begin position="16"/>
        <end position="204"/>
    </location>
</feature>
<evidence type="ECO:0000256" key="9">
    <source>
        <dbReference type="ARBA" id="ARBA00022722"/>
    </source>
</evidence>
<dbReference type="GO" id="GO:0006298">
    <property type="term" value="P:mismatch repair"/>
    <property type="evidence" value="ECO:0007669"/>
    <property type="project" value="TreeGrafter"/>
</dbReference>
<evidence type="ECO:0000256" key="6">
    <source>
        <dbReference type="ARBA" id="ARBA00012180"/>
    </source>
</evidence>
<sequence length="204" mass="22197">MPDLSYEKKCQSAGYKSVAGVDEAGRGPLAGPVSAAAVILPAGYKNDLLDDSKKLSEKKRELLYDEIMADERIIWSLSFAEPAEIDEINILKATHAAMARAVDGLAAQVDYCLIDGLPVPAFPYEHEGIVKGDSKSLSIAAASIIAKVSRDRKMLEYAELYPEYGFEKHKGYGTKQHRAALDKHGPCPIHRHSFSPVAQLSLGI</sequence>
<dbReference type="GO" id="GO:0030145">
    <property type="term" value="F:manganese ion binding"/>
    <property type="evidence" value="ECO:0007669"/>
    <property type="project" value="UniProtKB-UniRule"/>
</dbReference>
<dbReference type="PROSITE" id="PS51975">
    <property type="entry name" value="RNASE_H_2"/>
    <property type="match status" value="1"/>
</dbReference>
<dbReference type="InterPro" id="IPR036397">
    <property type="entry name" value="RNaseH_sf"/>
</dbReference>
<comment type="caution">
    <text evidence="18">The sequence shown here is derived from an EMBL/GenBank/DDBJ whole genome shotgun (WGS) entry which is preliminary data.</text>
</comment>
<evidence type="ECO:0000256" key="5">
    <source>
        <dbReference type="ARBA" id="ARBA00007383"/>
    </source>
</evidence>
<dbReference type="PANTHER" id="PTHR10954">
    <property type="entry name" value="RIBONUCLEASE H2 SUBUNIT A"/>
    <property type="match status" value="1"/>
</dbReference>
<evidence type="ECO:0000256" key="12">
    <source>
        <dbReference type="ARBA" id="ARBA00022801"/>
    </source>
</evidence>
<evidence type="ECO:0000256" key="14">
    <source>
        <dbReference type="HAMAP-Rule" id="MF_00052"/>
    </source>
</evidence>
<organism evidence="18 19">
    <name type="scientific">Persicirhabdus sediminis</name>
    <dbReference type="NCBI Taxonomy" id="454144"/>
    <lineage>
        <taxon>Bacteria</taxon>
        <taxon>Pseudomonadati</taxon>
        <taxon>Verrucomicrobiota</taxon>
        <taxon>Verrucomicrobiia</taxon>
        <taxon>Verrucomicrobiales</taxon>
        <taxon>Verrucomicrobiaceae</taxon>
        <taxon>Persicirhabdus</taxon>
    </lineage>
</organism>
<dbReference type="Proteomes" id="UP000624703">
    <property type="component" value="Unassembled WGS sequence"/>
</dbReference>
<keyword evidence="8 14" id="KW-0963">Cytoplasm</keyword>
<evidence type="ECO:0000256" key="7">
    <source>
        <dbReference type="ARBA" id="ARBA00019179"/>
    </source>
</evidence>
<evidence type="ECO:0000256" key="8">
    <source>
        <dbReference type="ARBA" id="ARBA00022490"/>
    </source>
</evidence>
<keyword evidence="19" id="KW-1185">Reference proteome</keyword>
<dbReference type="NCBIfam" id="NF000595">
    <property type="entry name" value="PRK00015.1-3"/>
    <property type="match status" value="1"/>
</dbReference>
<evidence type="ECO:0000256" key="1">
    <source>
        <dbReference type="ARBA" id="ARBA00000077"/>
    </source>
</evidence>
<accession>A0A8J7MER9</accession>
<comment type="cofactor">
    <cofactor evidence="14 15">
        <name>Mn(2+)</name>
        <dbReference type="ChEBI" id="CHEBI:29035"/>
    </cofactor>
    <cofactor evidence="14 15">
        <name>Mg(2+)</name>
        <dbReference type="ChEBI" id="CHEBI:18420"/>
    </cofactor>
    <text evidence="14 15">Manganese or magnesium. Binds 1 divalent metal ion per monomer in the absence of substrate. May bind a second metal ion after substrate binding.</text>
</comment>
<comment type="similarity">
    <text evidence="5 14 16">Belongs to the RNase HII family.</text>
</comment>
<dbReference type="RefSeq" id="WP_200311385.1">
    <property type="nucleotide sequence ID" value="NZ_JAENIM010000039.1"/>
</dbReference>
<evidence type="ECO:0000256" key="15">
    <source>
        <dbReference type="PROSITE-ProRule" id="PRU01319"/>
    </source>
</evidence>
<keyword evidence="12 14" id="KW-0378">Hydrolase</keyword>
<dbReference type="GO" id="GO:0005737">
    <property type="term" value="C:cytoplasm"/>
    <property type="evidence" value="ECO:0007669"/>
    <property type="project" value="UniProtKB-SubCell"/>
</dbReference>
<dbReference type="InterPro" id="IPR012337">
    <property type="entry name" value="RNaseH-like_sf"/>
</dbReference>
<dbReference type="EMBL" id="JAENIM010000039">
    <property type="protein sequence ID" value="MBK1791377.1"/>
    <property type="molecule type" value="Genomic_DNA"/>
</dbReference>
<dbReference type="InterPro" id="IPR024567">
    <property type="entry name" value="RNase_HII/HIII_dom"/>
</dbReference>
<reference evidence="18" key="1">
    <citation type="submission" date="2021-01" db="EMBL/GenBank/DDBJ databases">
        <title>Modified the classification status of verrucomicrobia.</title>
        <authorList>
            <person name="Feng X."/>
        </authorList>
    </citation>
    <scope>NUCLEOTIDE SEQUENCE</scope>
    <source>
        <strain evidence="18">_KCTC 22039</strain>
    </source>
</reference>
<evidence type="ECO:0000313" key="18">
    <source>
        <dbReference type="EMBL" id="MBK1791377.1"/>
    </source>
</evidence>
<evidence type="ECO:0000256" key="2">
    <source>
        <dbReference type="ARBA" id="ARBA00001946"/>
    </source>
</evidence>
<evidence type="ECO:0000256" key="3">
    <source>
        <dbReference type="ARBA" id="ARBA00004065"/>
    </source>
</evidence>
<evidence type="ECO:0000256" key="10">
    <source>
        <dbReference type="ARBA" id="ARBA00022723"/>
    </source>
</evidence>
<dbReference type="Pfam" id="PF01351">
    <property type="entry name" value="RNase_HII"/>
    <property type="match status" value="1"/>
</dbReference>
<comment type="cofactor">
    <cofactor evidence="2">
        <name>Mg(2+)</name>
        <dbReference type="ChEBI" id="CHEBI:18420"/>
    </cofactor>
</comment>
<evidence type="ECO:0000259" key="17">
    <source>
        <dbReference type="PROSITE" id="PS51975"/>
    </source>
</evidence>
<dbReference type="GO" id="GO:0043137">
    <property type="term" value="P:DNA replication, removal of RNA primer"/>
    <property type="evidence" value="ECO:0007669"/>
    <property type="project" value="TreeGrafter"/>
</dbReference>
<dbReference type="NCBIfam" id="NF000594">
    <property type="entry name" value="PRK00015.1-1"/>
    <property type="match status" value="1"/>
</dbReference>